<dbReference type="EMBL" id="CAJVCH010528612">
    <property type="protein sequence ID" value="CAG7823164.1"/>
    <property type="molecule type" value="Genomic_DNA"/>
</dbReference>
<name>A0A8J2KTU8_9HEXA</name>
<evidence type="ECO:0000313" key="2">
    <source>
        <dbReference type="Proteomes" id="UP000708208"/>
    </source>
</evidence>
<dbReference type="Proteomes" id="UP000708208">
    <property type="component" value="Unassembled WGS sequence"/>
</dbReference>
<organism evidence="1 2">
    <name type="scientific">Allacma fusca</name>
    <dbReference type="NCBI Taxonomy" id="39272"/>
    <lineage>
        <taxon>Eukaryota</taxon>
        <taxon>Metazoa</taxon>
        <taxon>Ecdysozoa</taxon>
        <taxon>Arthropoda</taxon>
        <taxon>Hexapoda</taxon>
        <taxon>Collembola</taxon>
        <taxon>Symphypleona</taxon>
        <taxon>Sminthuridae</taxon>
        <taxon>Allacma</taxon>
    </lineage>
</organism>
<evidence type="ECO:0000313" key="1">
    <source>
        <dbReference type="EMBL" id="CAG7823164.1"/>
    </source>
</evidence>
<proteinExistence type="predicted"/>
<dbReference type="AlphaFoldDB" id="A0A8J2KTU8"/>
<protein>
    <submittedName>
        <fullName evidence="1">Uncharacterized protein</fullName>
    </submittedName>
</protein>
<keyword evidence="2" id="KW-1185">Reference proteome</keyword>
<reference evidence="1" key="1">
    <citation type="submission" date="2021-06" db="EMBL/GenBank/DDBJ databases">
        <authorList>
            <person name="Hodson N. C."/>
            <person name="Mongue J. A."/>
            <person name="Jaron S. K."/>
        </authorList>
    </citation>
    <scope>NUCLEOTIDE SEQUENCE</scope>
</reference>
<accession>A0A8J2KTU8</accession>
<comment type="caution">
    <text evidence="1">The sequence shown here is derived from an EMBL/GenBank/DDBJ whole genome shotgun (WGS) entry which is preliminary data.</text>
</comment>
<gene>
    <name evidence="1" type="ORF">AFUS01_LOCUS33395</name>
</gene>
<sequence length="70" mass="8138">MIKSESVDMDDSLRLSELRKPKLFRRSVTVPQDMLSSSNDHKIIELKTTAHYPSDLAWNFDSQKFHNSKS</sequence>